<dbReference type="OrthoDB" id="2669721at2759"/>
<keyword evidence="3" id="KW-1185">Reference proteome</keyword>
<proteinExistence type="predicted"/>
<dbReference type="Proteomes" id="UP000053593">
    <property type="component" value="Unassembled WGS sequence"/>
</dbReference>
<dbReference type="AlphaFoldDB" id="A0A0D0CL97"/>
<organism evidence="2 3">
    <name type="scientific">Collybiopsis luxurians FD-317 M1</name>
    <dbReference type="NCBI Taxonomy" id="944289"/>
    <lineage>
        <taxon>Eukaryota</taxon>
        <taxon>Fungi</taxon>
        <taxon>Dikarya</taxon>
        <taxon>Basidiomycota</taxon>
        <taxon>Agaricomycotina</taxon>
        <taxon>Agaricomycetes</taxon>
        <taxon>Agaricomycetidae</taxon>
        <taxon>Agaricales</taxon>
        <taxon>Marasmiineae</taxon>
        <taxon>Omphalotaceae</taxon>
        <taxon>Collybiopsis</taxon>
        <taxon>Collybiopsis luxurians</taxon>
    </lineage>
</organism>
<feature type="chain" id="PRO_5002220396" evidence="1">
    <location>
        <begin position="21"/>
        <end position="64"/>
    </location>
</feature>
<feature type="non-terminal residue" evidence="2">
    <location>
        <position position="64"/>
    </location>
</feature>
<keyword evidence="1" id="KW-0732">Signal</keyword>
<feature type="signal peptide" evidence="1">
    <location>
        <begin position="1"/>
        <end position="20"/>
    </location>
</feature>
<evidence type="ECO:0000313" key="2">
    <source>
        <dbReference type="EMBL" id="KIK63749.1"/>
    </source>
</evidence>
<reference evidence="2 3" key="1">
    <citation type="submission" date="2014-04" db="EMBL/GenBank/DDBJ databases">
        <title>Evolutionary Origins and Diversification of the Mycorrhizal Mutualists.</title>
        <authorList>
            <consortium name="DOE Joint Genome Institute"/>
            <consortium name="Mycorrhizal Genomics Consortium"/>
            <person name="Kohler A."/>
            <person name="Kuo A."/>
            <person name="Nagy L.G."/>
            <person name="Floudas D."/>
            <person name="Copeland A."/>
            <person name="Barry K.W."/>
            <person name="Cichocki N."/>
            <person name="Veneault-Fourrey C."/>
            <person name="LaButti K."/>
            <person name="Lindquist E.A."/>
            <person name="Lipzen A."/>
            <person name="Lundell T."/>
            <person name="Morin E."/>
            <person name="Murat C."/>
            <person name="Riley R."/>
            <person name="Ohm R."/>
            <person name="Sun H."/>
            <person name="Tunlid A."/>
            <person name="Henrissat B."/>
            <person name="Grigoriev I.V."/>
            <person name="Hibbett D.S."/>
            <person name="Martin F."/>
        </authorList>
    </citation>
    <scope>NUCLEOTIDE SEQUENCE [LARGE SCALE GENOMIC DNA]</scope>
    <source>
        <strain evidence="2 3">FD-317 M1</strain>
    </source>
</reference>
<name>A0A0D0CL97_9AGAR</name>
<evidence type="ECO:0000256" key="1">
    <source>
        <dbReference type="SAM" id="SignalP"/>
    </source>
</evidence>
<gene>
    <name evidence="2" type="ORF">GYMLUDRAFT_104475</name>
</gene>
<sequence>TYSNTTQILKLFVLMATADSLGLVHFSGRVSHSGKHGCCLWCGQPGQHREGQSMYCLVLFNPNG</sequence>
<accession>A0A0D0CL97</accession>
<protein>
    <submittedName>
        <fullName evidence="2">Uncharacterized protein</fullName>
    </submittedName>
</protein>
<dbReference type="HOGENOM" id="CLU_148805_2_1_1"/>
<evidence type="ECO:0000313" key="3">
    <source>
        <dbReference type="Proteomes" id="UP000053593"/>
    </source>
</evidence>
<feature type="non-terminal residue" evidence="2">
    <location>
        <position position="1"/>
    </location>
</feature>
<dbReference type="EMBL" id="KN834763">
    <property type="protein sequence ID" value="KIK63749.1"/>
    <property type="molecule type" value="Genomic_DNA"/>
</dbReference>